<feature type="non-terminal residue" evidence="17">
    <location>
        <position position="1"/>
    </location>
</feature>
<comment type="subcellular location">
    <subcellularLocation>
        <location evidence="1">Membrane</location>
        <topology evidence="1">Single-pass type II membrane protein</topology>
    </subcellularLocation>
</comment>
<evidence type="ECO:0000256" key="6">
    <source>
        <dbReference type="ARBA" id="ARBA00022692"/>
    </source>
</evidence>
<evidence type="ECO:0000313" key="17">
    <source>
        <dbReference type="EMBL" id="RDY11700.1"/>
    </source>
</evidence>
<dbReference type="GO" id="GO:0006298">
    <property type="term" value="P:mismatch repair"/>
    <property type="evidence" value="ECO:0007669"/>
    <property type="project" value="InterPro"/>
</dbReference>
<keyword evidence="12" id="KW-0119">Carbohydrate metabolism</keyword>
<evidence type="ECO:0000256" key="2">
    <source>
        <dbReference type="ARBA" id="ARBA00004881"/>
    </source>
</evidence>
<dbReference type="InterPro" id="IPR036678">
    <property type="entry name" value="MutS_con_dom_sf"/>
</dbReference>
<evidence type="ECO:0000256" key="14">
    <source>
        <dbReference type="SAM" id="Phobius"/>
    </source>
</evidence>
<keyword evidence="9 14" id="KW-0472">Membrane</keyword>
<evidence type="ECO:0000256" key="3">
    <source>
        <dbReference type="ARBA" id="ARBA00007737"/>
    </source>
</evidence>
<evidence type="ECO:0000256" key="12">
    <source>
        <dbReference type="ARBA" id="ARBA00023277"/>
    </source>
</evidence>
<evidence type="ECO:0000256" key="15">
    <source>
        <dbReference type="SAM" id="SignalP"/>
    </source>
</evidence>
<accession>A0A371I9H4</accession>
<dbReference type="GO" id="GO:0005737">
    <property type="term" value="C:cytoplasm"/>
    <property type="evidence" value="ECO:0007669"/>
    <property type="project" value="TreeGrafter"/>
</dbReference>
<protein>
    <recommendedName>
        <fullName evidence="13">O-fucosyltransferase family protein</fullName>
    </recommendedName>
</protein>
<evidence type="ECO:0000256" key="8">
    <source>
        <dbReference type="ARBA" id="ARBA00022989"/>
    </source>
</evidence>
<dbReference type="Gene3D" id="3.30.420.110">
    <property type="entry name" value="MutS, connector domain"/>
    <property type="match status" value="1"/>
</dbReference>
<feature type="chain" id="PRO_5016951688" description="O-fucosyltransferase family protein" evidence="15">
    <location>
        <begin position="26"/>
        <end position="461"/>
    </location>
</feature>
<dbReference type="GO" id="GO:0006004">
    <property type="term" value="P:fucose metabolic process"/>
    <property type="evidence" value="ECO:0007669"/>
    <property type="project" value="UniProtKB-KW"/>
</dbReference>
<feature type="non-terminal residue" evidence="17">
    <location>
        <position position="461"/>
    </location>
</feature>
<gene>
    <name evidence="17" type="primary">MSH7</name>
    <name evidence="17" type="ORF">CR513_03595</name>
</gene>
<dbReference type="GO" id="GO:0016020">
    <property type="term" value="C:membrane"/>
    <property type="evidence" value="ECO:0007669"/>
    <property type="project" value="UniProtKB-SubCell"/>
</dbReference>
<keyword evidence="11" id="KW-0294">Fucose metabolism</keyword>
<keyword evidence="8 14" id="KW-1133">Transmembrane helix</keyword>
<dbReference type="OrthoDB" id="10252754at2759"/>
<dbReference type="AlphaFoldDB" id="A0A371I9H4"/>
<dbReference type="GO" id="GO:0005524">
    <property type="term" value="F:ATP binding"/>
    <property type="evidence" value="ECO:0007669"/>
    <property type="project" value="InterPro"/>
</dbReference>
<dbReference type="PANTHER" id="PTHR31741:SF103">
    <property type="entry name" value="O-FUCOSYLTRANSFERASE FAMILY PROTEIN"/>
    <property type="match status" value="1"/>
</dbReference>
<name>A0A371I9H4_MUCPR</name>
<keyword evidence="6 14" id="KW-0812">Transmembrane</keyword>
<dbReference type="Pfam" id="PF10250">
    <property type="entry name" value="O-FucT"/>
    <property type="match status" value="2"/>
</dbReference>
<comment type="pathway">
    <text evidence="2">Glycan metabolism.</text>
</comment>
<keyword evidence="4" id="KW-0328">Glycosyltransferase</keyword>
<keyword evidence="18" id="KW-1185">Reference proteome</keyword>
<dbReference type="InterPro" id="IPR019378">
    <property type="entry name" value="GDP-Fuc_O-FucTrfase"/>
</dbReference>
<comment type="caution">
    <text evidence="17">The sequence shown here is derived from an EMBL/GenBank/DDBJ whole genome shotgun (WGS) entry which is preliminary data.</text>
</comment>
<keyword evidence="5" id="KW-0808">Transferase</keyword>
<evidence type="ECO:0000256" key="4">
    <source>
        <dbReference type="ARBA" id="ARBA00022676"/>
    </source>
</evidence>
<dbReference type="Pfam" id="PF05188">
    <property type="entry name" value="MutS_II"/>
    <property type="match status" value="1"/>
</dbReference>
<dbReference type="Proteomes" id="UP000257109">
    <property type="component" value="Unassembled WGS sequence"/>
</dbReference>
<dbReference type="InterPro" id="IPR007860">
    <property type="entry name" value="DNA_mmatch_repair_MutS_con_dom"/>
</dbReference>
<evidence type="ECO:0000256" key="13">
    <source>
        <dbReference type="ARBA" id="ARBA00030350"/>
    </source>
</evidence>
<evidence type="ECO:0000256" key="5">
    <source>
        <dbReference type="ARBA" id="ARBA00022679"/>
    </source>
</evidence>
<evidence type="ECO:0000256" key="1">
    <source>
        <dbReference type="ARBA" id="ARBA00004606"/>
    </source>
</evidence>
<evidence type="ECO:0000313" key="18">
    <source>
        <dbReference type="Proteomes" id="UP000257109"/>
    </source>
</evidence>
<evidence type="ECO:0000256" key="10">
    <source>
        <dbReference type="ARBA" id="ARBA00023180"/>
    </source>
</evidence>
<reference evidence="17" key="1">
    <citation type="submission" date="2018-05" db="EMBL/GenBank/DDBJ databases">
        <title>Draft genome of Mucuna pruriens seed.</title>
        <authorList>
            <person name="Nnadi N.E."/>
            <person name="Vos R."/>
            <person name="Hasami M.H."/>
            <person name="Devisetty U.K."/>
            <person name="Aguiy J.C."/>
        </authorList>
    </citation>
    <scope>NUCLEOTIDE SEQUENCE [LARGE SCALE GENOMIC DNA]</scope>
    <source>
        <strain evidence="17">JCA_2017</strain>
    </source>
</reference>
<keyword evidence="7" id="KW-0735">Signal-anchor</keyword>
<evidence type="ECO:0000259" key="16">
    <source>
        <dbReference type="Pfam" id="PF05188"/>
    </source>
</evidence>
<proteinExistence type="inferred from homology"/>
<feature type="signal peptide" evidence="15">
    <location>
        <begin position="1"/>
        <end position="25"/>
    </location>
</feature>
<feature type="transmembrane region" description="Helical" evidence="14">
    <location>
        <begin position="157"/>
        <end position="178"/>
    </location>
</feature>
<dbReference type="GO" id="GO:0030983">
    <property type="term" value="F:mismatched DNA binding"/>
    <property type="evidence" value="ECO:0007669"/>
    <property type="project" value="InterPro"/>
</dbReference>
<comment type="similarity">
    <text evidence="3">Belongs to the glycosyltransferase GT106 family.</text>
</comment>
<evidence type="ECO:0000256" key="9">
    <source>
        <dbReference type="ARBA" id="ARBA00023136"/>
    </source>
</evidence>
<keyword evidence="15" id="KW-0732">Signal</keyword>
<keyword evidence="10" id="KW-0325">Glycoprotein</keyword>
<dbReference type="EMBL" id="QJKJ01000595">
    <property type="protein sequence ID" value="RDY11700.1"/>
    <property type="molecule type" value="Genomic_DNA"/>
</dbReference>
<sequence>MSLFFAFLLVLGCSRHFLCVQSAHSVPFCSSDSKIYFRPPYNNFNNSCSPDCIRGTVGAKFVKGHALLFHFPNYREVFGSYQGCDSTPKGFIGIMICDMVAIAKYLNATLIVPKLDKASFWSNSSDFKDIFNIDHFITSLKDEIRIIKQLPPKVFCFVHIIFALILTWCFISILPLLLKHKLIHLTRTDARLANNGLPIAIQKLRCRVNFNALRFTSQIEVCVTTSILYAYPGWKEKVINSEHKRKDGLCPLTLEETSLVLKTLGIDHNVQIYIAAGEIYGGEKRMASLLGEFPNLVSKKRNITRTFRIDVFPKSLLTNGNSGLSCLLREYKFGRVEQLETFEEAKARGANSVVTPSTNVDGNIGPDVVHLLAIKEENNGLDNGSVMYGFAFVDCVRLRVWVGSIDDDASYSALGALLMQVSPKEVIYESRGLSKEAQKALKKFSLNGEMKLPGLSNSTFE</sequence>
<evidence type="ECO:0000256" key="7">
    <source>
        <dbReference type="ARBA" id="ARBA00022968"/>
    </source>
</evidence>
<dbReference type="PANTHER" id="PTHR31741">
    <property type="entry name" value="OS02G0726500 PROTEIN-RELATED"/>
    <property type="match status" value="1"/>
</dbReference>
<dbReference type="GO" id="GO:0016757">
    <property type="term" value="F:glycosyltransferase activity"/>
    <property type="evidence" value="ECO:0007669"/>
    <property type="project" value="UniProtKB-KW"/>
</dbReference>
<feature type="domain" description="DNA mismatch repair protein MutS connector" evidence="16">
    <location>
        <begin position="371"/>
        <end position="450"/>
    </location>
</feature>
<organism evidence="17 18">
    <name type="scientific">Mucuna pruriens</name>
    <name type="common">Velvet bean</name>
    <name type="synonym">Dolichos pruriens</name>
    <dbReference type="NCBI Taxonomy" id="157652"/>
    <lineage>
        <taxon>Eukaryota</taxon>
        <taxon>Viridiplantae</taxon>
        <taxon>Streptophyta</taxon>
        <taxon>Embryophyta</taxon>
        <taxon>Tracheophyta</taxon>
        <taxon>Spermatophyta</taxon>
        <taxon>Magnoliopsida</taxon>
        <taxon>eudicotyledons</taxon>
        <taxon>Gunneridae</taxon>
        <taxon>Pentapetalae</taxon>
        <taxon>rosids</taxon>
        <taxon>fabids</taxon>
        <taxon>Fabales</taxon>
        <taxon>Fabaceae</taxon>
        <taxon>Papilionoideae</taxon>
        <taxon>50 kb inversion clade</taxon>
        <taxon>NPAAA clade</taxon>
        <taxon>indigoferoid/millettioid clade</taxon>
        <taxon>Phaseoleae</taxon>
        <taxon>Mucuna</taxon>
    </lineage>
</organism>
<evidence type="ECO:0000256" key="11">
    <source>
        <dbReference type="ARBA" id="ARBA00023253"/>
    </source>
</evidence>